<dbReference type="FunFam" id="2.30.18.10:FF:000002">
    <property type="entry name" value="Transcription initiation factor IIA subunit 1"/>
    <property type="match status" value="1"/>
</dbReference>
<proteinExistence type="inferred from homology"/>
<evidence type="ECO:0000256" key="5">
    <source>
        <dbReference type="ARBA" id="ARBA00023242"/>
    </source>
</evidence>
<dbReference type="PANTHER" id="PTHR12694">
    <property type="entry name" value="TRANSCRIPTION INITIATION FACTOR IIA SUBUNIT 1"/>
    <property type="match status" value="1"/>
</dbReference>
<keyword evidence="8" id="KW-1185">Reference proteome</keyword>
<sequence>PKLYKSIIEDVIEGVRELFAEEGLEEHVLKDLKQLWETKVMQSKATEGFFRHVHRAPQFTLQLPHNIHRVLQASAASLVIPAARGFQHVTTTELGAPRVGATLALPSGIAYPIHVPAGVMLQTAAGHLYKVSVPVVVTQASGDASILHHPVQQIFQTLGQPSVLPASVATVGQANTSSAQAAAETLQPQQAAVQQTVLLQPNVMEKNHLENYVSELLAQQPFVNQQQLVTNAVLDQRTDSTEKFQHSDLHTAVFAPESSEEFPPAESLANSSSSVLLDVEGQLGIEPQELVQQQVSDDLIDLIMTGKSLDDDAVLKDPDTVASSDKMEPTEQMESNLRSEKDICSNIEGIIQLDGTGDVSPKEEIPYTKDKEENEFICIIESEDLKILEDEQDDNEECDSISSTESSSSGGDNEGPQIDTVEEDPLNSGDDISEQDIPDLFDTDNVIVCQYDKIHRSKNKWKFYLKDGVMSFEGKDHVFAKAIGDAEW</sequence>
<dbReference type="InterPro" id="IPR009088">
    <property type="entry name" value="TFIIA_b-brl"/>
</dbReference>
<evidence type="ECO:0000256" key="3">
    <source>
        <dbReference type="ARBA" id="ARBA00023015"/>
    </source>
</evidence>
<keyword evidence="3" id="KW-0805">Transcription regulation</keyword>
<evidence type="ECO:0000256" key="1">
    <source>
        <dbReference type="ARBA" id="ARBA00004123"/>
    </source>
</evidence>
<dbReference type="AlphaFoldDB" id="A0A7L3FM19"/>
<dbReference type="Pfam" id="PF03153">
    <property type="entry name" value="TFIIA"/>
    <property type="match status" value="1"/>
</dbReference>
<dbReference type="InterPro" id="IPR004855">
    <property type="entry name" value="TFIIA_asu/bsu"/>
</dbReference>
<evidence type="ECO:0000256" key="2">
    <source>
        <dbReference type="ARBA" id="ARBA00010059"/>
    </source>
</evidence>
<evidence type="ECO:0000313" key="8">
    <source>
        <dbReference type="Proteomes" id="UP000557426"/>
    </source>
</evidence>
<feature type="compositionally biased region" description="Low complexity" evidence="6">
    <location>
        <begin position="400"/>
        <end position="409"/>
    </location>
</feature>
<dbReference type="GO" id="GO:0006367">
    <property type="term" value="P:transcription initiation at RNA polymerase II promoter"/>
    <property type="evidence" value="ECO:0007669"/>
    <property type="project" value="InterPro"/>
</dbReference>
<feature type="region of interest" description="Disordered" evidence="6">
    <location>
        <begin position="391"/>
        <end position="437"/>
    </location>
</feature>
<dbReference type="SMART" id="SM01371">
    <property type="entry name" value="TFIIA"/>
    <property type="match status" value="1"/>
</dbReference>
<dbReference type="GO" id="GO:0005672">
    <property type="term" value="C:transcription factor TFIIA complex"/>
    <property type="evidence" value="ECO:0007669"/>
    <property type="project" value="InterPro"/>
</dbReference>
<gene>
    <name evidence="7" type="primary">Gtf2a1l</name>
    <name evidence="7" type="ORF">ZAPATR_R00688</name>
</gene>
<dbReference type="SUPFAM" id="SSF47396">
    <property type="entry name" value="Transcription factor IIA (TFIIA), alpha-helical domain"/>
    <property type="match status" value="1"/>
</dbReference>
<feature type="compositionally biased region" description="Acidic residues" evidence="6">
    <location>
        <begin position="420"/>
        <end position="437"/>
    </location>
</feature>
<dbReference type="Gene3D" id="1.10.287.100">
    <property type="match status" value="1"/>
</dbReference>
<keyword evidence="5" id="KW-0539">Nucleus</keyword>
<feature type="compositionally biased region" description="Basic and acidic residues" evidence="6">
    <location>
        <begin position="314"/>
        <end position="329"/>
    </location>
</feature>
<feature type="region of interest" description="Disordered" evidence="6">
    <location>
        <begin position="314"/>
        <end position="338"/>
    </location>
</feature>
<protein>
    <submittedName>
        <fullName evidence="7">TF2AY factor</fullName>
    </submittedName>
</protein>
<keyword evidence="4" id="KW-0804">Transcription</keyword>
<feature type="non-terminal residue" evidence="7">
    <location>
        <position position="488"/>
    </location>
</feature>
<comment type="similarity">
    <text evidence="2">Belongs to the TFIIA subunit 1 family.</text>
</comment>
<feature type="non-terminal residue" evidence="7">
    <location>
        <position position="1"/>
    </location>
</feature>
<dbReference type="CDD" id="cd07976">
    <property type="entry name" value="TFIIA_alpha_beta_like"/>
    <property type="match status" value="2"/>
</dbReference>
<dbReference type="SUPFAM" id="SSF50784">
    <property type="entry name" value="Transcription factor IIA (TFIIA), beta-barrel domain"/>
    <property type="match status" value="1"/>
</dbReference>
<dbReference type="EMBL" id="VZTU01024538">
    <property type="protein sequence ID" value="NXT82086.1"/>
    <property type="molecule type" value="Genomic_DNA"/>
</dbReference>
<comment type="subcellular location">
    <subcellularLocation>
        <location evidence="1">Nucleus</location>
    </subcellularLocation>
</comment>
<organism evidence="7 8">
    <name type="scientific">Zapornia atra</name>
    <name type="common">Henderson crake</name>
    <dbReference type="NCBI Taxonomy" id="2585822"/>
    <lineage>
        <taxon>Eukaryota</taxon>
        <taxon>Metazoa</taxon>
        <taxon>Chordata</taxon>
        <taxon>Craniata</taxon>
        <taxon>Vertebrata</taxon>
        <taxon>Euteleostomi</taxon>
        <taxon>Archelosauria</taxon>
        <taxon>Archosauria</taxon>
        <taxon>Dinosauria</taxon>
        <taxon>Saurischia</taxon>
        <taxon>Theropoda</taxon>
        <taxon>Coelurosauria</taxon>
        <taxon>Aves</taxon>
        <taxon>Neognathae</taxon>
        <taxon>Neoaves</taxon>
        <taxon>Gruiformes</taxon>
        <taxon>Rallidae</taxon>
        <taxon>Zapornia</taxon>
    </lineage>
</organism>
<name>A0A7L3FM19_9GRUI</name>
<accession>A0A7L3FM19</accession>
<dbReference type="Gene3D" id="2.30.18.10">
    <property type="entry name" value="Transcription factor IIA (TFIIA), beta-barrel domain"/>
    <property type="match status" value="1"/>
</dbReference>
<dbReference type="FunFam" id="1.10.287.100:FF:000001">
    <property type="entry name" value="Transcription initiation factor IIA subunit"/>
    <property type="match status" value="1"/>
</dbReference>
<comment type="caution">
    <text evidence="7">The sequence shown here is derived from an EMBL/GenBank/DDBJ whole genome shotgun (WGS) entry which is preliminary data.</text>
</comment>
<reference evidence="7 8" key="1">
    <citation type="submission" date="2019-09" db="EMBL/GenBank/DDBJ databases">
        <title>Bird 10,000 Genomes (B10K) Project - Family phase.</title>
        <authorList>
            <person name="Zhang G."/>
        </authorList>
    </citation>
    <scope>NUCLEOTIDE SEQUENCE [LARGE SCALE GENOMIC DNA]</scope>
    <source>
        <strain evidence="7">B10K-DU-011-47</strain>
        <tissue evidence="7">Mixed tissue sample</tissue>
    </source>
</reference>
<evidence type="ECO:0000256" key="4">
    <source>
        <dbReference type="ARBA" id="ARBA00023163"/>
    </source>
</evidence>
<evidence type="ECO:0000256" key="6">
    <source>
        <dbReference type="SAM" id="MobiDB-lite"/>
    </source>
</evidence>
<dbReference type="Proteomes" id="UP000557426">
    <property type="component" value="Unassembled WGS sequence"/>
</dbReference>
<evidence type="ECO:0000313" key="7">
    <source>
        <dbReference type="EMBL" id="NXT82086.1"/>
    </source>
</evidence>
<dbReference type="PANTHER" id="PTHR12694:SF9">
    <property type="entry name" value="TFIIA-ALPHA AND BETA-LIKE FACTOR"/>
    <property type="match status" value="1"/>
</dbReference>